<organism evidence="1 2">
    <name type="scientific">Actinomadura physcomitrii</name>
    <dbReference type="NCBI Taxonomy" id="2650748"/>
    <lineage>
        <taxon>Bacteria</taxon>
        <taxon>Bacillati</taxon>
        <taxon>Actinomycetota</taxon>
        <taxon>Actinomycetes</taxon>
        <taxon>Streptosporangiales</taxon>
        <taxon>Thermomonosporaceae</taxon>
        <taxon>Actinomadura</taxon>
    </lineage>
</organism>
<accession>A0A6I4M5P8</accession>
<sequence length="102" mass="10334">MKLRPGQQIASTVDGTRLIVVRAPAEEVALTCGGVEMVDAKQAPAPSGVPADDAREGTQLGKRYAAEALGIELLCTKPGEGTVAANGTPLVLQGAKPLPASD</sequence>
<reference evidence="1" key="1">
    <citation type="submission" date="2019-12" db="EMBL/GenBank/DDBJ databases">
        <title>Actinomadura physcomitrii sp. nov., a novel actinomycete isolated from moss [Physcomitrium sphaericum (Ludw) Fuernr].</title>
        <authorList>
            <person name="Zhuang X."/>
        </authorList>
    </citation>
    <scope>NUCLEOTIDE SEQUENCE [LARGE SCALE GENOMIC DNA]</scope>
    <source>
        <strain evidence="1">LD22</strain>
    </source>
</reference>
<dbReference type="Proteomes" id="UP000462055">
    <property type="component" value="Unassembled WGS sequence"/>
</dbReference>
<dbReference type="RefSeq" id="WP_151593385.1">
    <property type="nucleotide sequence ID" value="NZ_WBMS02000007.1"/>
</dbReference>
<dbReference type="AlphaFoldDB" id="A0A6I4M5P8"/>
<keyword evidence="2" id="KW-1185">Reference proteome</keyword>
<comment type="caution">
    <text evidence="1">The sequence shown here is derived from an EMBL/GenBank/DDBJ whole genome shotgun (WGS) entry which is preliminary data.</text>
</comment>
<name>A0A6I4M5P8_9ACTN</name>
<evidence type="ECO:0000313" key="1">
    <source>
        <dbReference type="EMBL" id="MWA00852.1"/>
    </source>
</evidence>
<protein>
    <submittedName>
        <fullName evidence="1">Uncharacterized protein</fullName>
    </submittedName>
</protein>
<gene>
    <name evidence="1" type="ORF">F8568_010755</name>
</gene>
<dbReference type="EMBL" id="WBMS02000007">
    <property type="protein sequence ID" value="MWA00852.1"/>
    <property type="molecule type" value="Genomic_DNA"/>
</dbReference>
<proteinExistence type="predicted"/>
<evidence type="ECO:0000313" key="2">
    <source>
        <dbReference type="Proteomes" id="UP000462055"/>
    </source>
</evidence>